<sequence length="60" mass="7092">MLNRLIKVDEVIQRCAISRATLYRLIAEGMFPSQVLLSKRAIGFYEHEINEWINSRTRIQ</sequence>
<organism evidence="1 2">
    <name type="scientific">Klebsiella oxytoca</name>
    <dbReference type="NCBI Taxonomy" id="571"/>
    <lineage>
        <taxon>Bacteria</taxon>
        <taxon>Pseudomonadati</taxon>
        <taxon>Pseudomonadota</taxon>
        <taxon>Gammaproteobacteria</taxon>
        <taxon>Enterobacterales</taxon>
        <taxon>Enterobacteriaceae</taxon>
        <taxon>Klebsiella/Raoultella group</taxon>
        <taxon>Klebsiella</taxon>
    </lineage>
</organism>
<dbReference type="EMBL" id="CP046115">
    <property type="protein sequence ID" value="QGN38570.1"/>
    <property type="molecule type" value="Genomic_DNA"/>
</dbReference>
<name>A0A6B8MYL5_KLEOX</name>
<dbReference type="RefSeq" id="WP_115464435.1">
    <property type="nucleotide sequence ID" value="NZ_CP046115.1"/>
</dbReference>
<dbReference type="Proteomes" id="UP000427108">
    <property type="component" value="Chromosome"/>
</dbReference>
<reference evidence="1 2" key="1">
    <citation type="submission" date="2019-11" db="EMBL/GenBank/DDBJ databases">
        <title>Isolation and Application of One Kind of P-Hydroxybenzoic Acid Degrading Bacterium in Mitigating Cropping Obstacle of Cucumber.</title>
        <authorList>
            <person name="Wu F."/>
            <person name="An Y."/>
        </authorList>
    </citation>
    <scope>NUCLEOTIDE SEQUENCE [LARGE SCALE GENOMIC DNA]</scope>
    <source>
        <strain evidence="1 2">P620</strain>
    </source>
</reference>
<evidence type="ECO:0000313" key="1">
    <source>
        <dbReference type="EMBL" id="QGN38570.1"/>
    </source>
</evidence>
<dbReference type="InterPro" id="IPR052931">
    <property type="entry name" value="Prophage_regulatory_activator"/>
</dbReference>
<dbReference type="Pfam" id="PF05930">
    <property type="entry name" value="Phage_AlpA"/>
    <property type="match status" value="1"/>
</dbReference>
<dbReference type="PANTHER" id="PTHR36154">
    <property type="entry name" value="DNA-BINDING TRANSCRIPTIONAL ACTIVATOR ALPA"/>
    <property type="match status" value="1"/>
</dbReference>
<dbReference type="PANTHER" id="PTHR36154:SF1">
    <property type="entry name" value="DNA-BINDING TRANSCRIPTIONAL ACTIVATOR ALPA"/>
    <property type="match status" value="1"/>
</dbReference>
<evidence type="ECO:0000313" key="2">
    <source>
        <dbReference type="Proteomes" id="UP000427108"/>
    </source>
</evidence>
<dbReference type="AlphaFoldDB" id="A0A6B8MYL5"/>
<protein>
    <submittedName>
        <fullName evidence="1">AlpA family phage regulatory protein</fullName>
    </submittedName>
</protein>
<proteinExistence type="predicted"/>
<dbReference type="InterPro" id="IPR010260">
    <property type="entry name" value="AlpA"/>
</dbReference>
<accession>A0A6B8MYL5</accession>
<dbReference type="Gene3D" id="1.10.238.160">
    <property type="match status" value="1"/>
</dbReference>
<gene>
    <name evidence="1" type="ORF">GJ746_15225</name>
</gene>
<dbReference type="OrthoDB" id="5986966at2"/>